<proteinExistence type="predicted"/>
<dbReference type="AlphaFoldDB" id="A0A6A5W1Y4"/>
<sequence length="91" mass="10444">MPKNYVWIYTLNNTSQDQDHGHGHSVSPPFQTCTHVHFPPHSPHPDSFSSKIYALFPTGQQVPIQSKNETWKFPKDFFHGVAMLPTKLKEV</sequence>
<dbReference type="OrthoDB" id="65569at2759"/>
<name>A0A6A5W1Y4_9PLEO</name>
<evidence type="ECO:0000313" key="2">
    <source>
        <dbReference type="Proteomes" id="UP000799779"/>
    </source>
</evidence>
<accession>A0A6A5W1Y4</accession>
<keyword evidence="2" id="KW-1185">Reference proteome</keyword>
<dbReference type="EMBL" id="ML977634">
    <property type="protein sequence ID" value="KAF1995730.1"/>
    <property type="molecule type" value="Genomic_DNA"/>
</dbReference>
<reference evidence="1" key="1">
    <citation type="journal article" date="2020" name="Stud. Mycol.">
        <title>101 Dothideomycetes genomes: a test case for predicting lifestyles and emergence of pathogens.</title>
        <authorList>
            <person name="Haridas S."/>
            <person name="Albert R."/>
            <person name="Binder M."/>
            <person name="Bloem J."/>
            <person name="Labutti K."/>
            <person name="Salamov A."/>
            <person name="Andreopoulos B."/>
            <person name="Baker S."/>
            <person name="Barry K."/>
            <person name="Bills G."/>
            <person name="Bluhm B."/>
            <person name="Cannon C."/>
            <person name="Castanera R."/>
            <person name="Culley D."/>
            <person name="Daum C."/>
            <person name="Ezra D."/>
            <person name="Gonzalez J."/>
            <person name="Henrissat B."/>
            <person name="Kuo A."/>
            <person name="Liang C."/>
            <person name="Lipzen A."/>
            <person name="Lutzoni F."/>
            <person name="Magnuson J."/>
            <person name="Mondo S."/>
            <person name="Nolan M."/>
            <person name="Ohm R."/>
            <person name="Pangilinan J."/>
            <person name="Park H.-J."/>
            <person name="Ramirez L."/>
            <person name="Alfaro M."/>
            <person name="Sun H."/>
            <person name="Tritt A."/>
            <person name="Yoshinaga Y."/>
            <person name="Zwiers L.-H."/>
            <person name="Turgeon B."/>
            <person name="Goodwin S."/>
            <person name="Spatafora J."/>
            <person name="Crous P."/>
            <person name="Grigoriev I."/>
        </authorList>
    </citation>
    <scope>NUCLEOTIDE SEQUENCE</scope>
    <source>
        <strain evidence="1">CBS 123094</strain>
    </source>
</reference>
<protein>
    <submittedName>
        <fullName evidence="1">Uncharacterized protein</fullName>
    </submittedName>
</protein>
<dbReference type="Proteomes" id="UP000799779">
    <property type="component" value="Unassembled WGS sequence"/>
</dbReference>
<organism evidence="1 2">
    <name type="scientific">Amniculicola lignicola CBS 123094</name>
    <dbReference type="NCBI Taxonomy" id="1392246"/>
    <lineage>
        <taxon>Eukaryota</taxon>
        <taxon>Fungi</taxon>
        <taxon>Dikarya</taxon>
        <taxon>Ascomycota</taxon>
        <taxon>Pezizomycotina</taxon>
        <taxon>Dothideomycetes</taxon>
        <taxon>Pleosporomycetidae</taxon>
        <taxon>Pleosporales</taxon>
        <taxon>Amniculicolaceae</taxon>
        <taxon>Amniculicola</taxon>
    </lineage>
</organism>
<gene>
    <name evidence="1" type="ORF">P154DRAFT_526140</name>
</gene>
<evidence type="ECO:0000313" key="1">
    <source>
        <dbReference type="EMBL" id="KAF1995730.1"/>
    </source>
</evidence>